<dbReference type="Proteomes" id="UP001642501">
    <property type="component" value="Unassembled WGS sequence"/>
</dbReference>
<evidence type="ECO:0000313" key="2">
    <source>
        <dbReference type="EMBL" id="CAK7270472.1"/>
    </source>
</evidence>
<proteinExistence type="predicted"/>
<name>A0ABP0DQJ2_9PEZI</name>
<sequence>MHHSRRKSGHGSMTDVRKAASASDTKAKSSKQSGTSSNRRAGNTTSRPTSKSGKSGSSGRDPDMAIDDDYTYDDERESFPQFCMTCEKQFVAKDDRCLYCSEACRDYDQEHGASISAQSFKNSYSSSRDYFSDSREPRDIIPRASPSRPSSTYFSLPPTPNNLSSTMPAATSSAMAALRSLSLRDASPPSPTLAPPTSGIWPFSSRSGVASPSTSYTQPLTVYASTYDQGHGYYGSAHTPNHYTYGVGSSGYLATERPLPPRRPESYSRPKSIELVTPLLGQ</sequence>
<dbReference type="Pfam" id="PF12855">
    <property type="entry name" value="Ecl1"/>
    <property type="match status" value="1"/>
</dbReference>
<feature type="compositionally biased region" description="Basic and acidic residues" evidence="1">
    <location>
        <begin position="262"/>
        <end position="272"/>
    </location>
</feature>
<feature type="region of interest" description="Disordered" evidence="1">
    <location>
        <begin position="251"/>
        <end position="282"/>
    </location>
</feature>
<feature type="region of interest" description="Disordered" evidence="1">
    <location>
        <begin position="124"/>
        <end position="168"/>
    </location>
</feature>
<accession>A0ABP0DQJ2</accession>
<dbReference type="InterPro" id="IPR024368">
    <property type="entry name" value="Ecl1/2/3"/>
</dbReference>
<feature type="compositionally biased region" description="Low complexity" evidence="1">
    <location>
        <begin position="142"/>
        <end position="151"/>
    </location>
</feature>
<dbReference type="EMBL" id="CAWUOM010000073">
    <property type="protein sequence ID" value="CAK7270472.1"/>
    <property type="molecule type" value="Genomic_DNA"/>
</dbReference>
<protein>
    <submittedName>
        <fullName evidence="2">Uncharacterized protein</fullName>
    </submittedName>
</protein>
<comment type="caution">
    <text evidence="2">The sequence shown here is derived from an EMBL/GenBank/DDBJ whole genome shotgun (WGS) entry which is preliminary data.</text>
</comment>
<feature type="compositionally biased region" description="Low complexity" evidence="1">
    <location>
        <begin position="44"/>
        <end position="59"/>
    </location>
</feature>
<keyword evidence="3" id="KW-1185">Reference proteome</keyword>
<feature type="region of interest" description="Disordered" evidence="1">
    <location>
        <begin position="1"/>
        <end position="71"/>
    </location>
</feature>
<feature type="compositionally biased region" description="Basic and acidic residues" evidence="1">
    <location>
        <begin position="130"/>
        <end position="141"/>
    </location>
</feature>
<evidence type="ECO:0000313" key="3">
    <source>
        <dbReference type="Proteomes" id="UP001642501"/>
    </source>
</evidence>
<feature type="compositionally biased region" description="Polar residues" evidence="1">
    <location>
        <begin position="32"/>
        <end position="43"/>
    </location>
</feature>
<reference evidence="2 3" key="1">
    <citation type="submission" date="2024-01" db="EMBL/GenBank/DDBJ databases">
        <authorList>
            <person name="Allen C."/>
            <person name="Tagirdzhanova G."/>
        </authorList>
    </citation>
    <scope>NUCLEOTIDE SEQUENCE [LARGE SCALE GENOMIC DNA]</scope>
    <source>
        <strain evidence="2 3">CBS 573.63</strain>
    </source>
</reference>
<evidence type="ECO:0000256" key="1">
    <source>
        <dbReference type="SAM" id="MobiDB-lite"/>
    </source>
</evidence>
<organism evidence="2 3">
    <name type="scientific">Sporothrix epigloea</name>
    <dbReference type="NCBI Taxonomy" id="1892477"/>
    <lineage>
        <taxon>Eukaryota</taxon>
        <taxon>Fungi</taxon>
        <taxon>Dikarya</taxon>
        <taxon>Ascomycota</taxon>
        <taxon>Pezizomycotina</taxon>
        <taxon>Sordariomycetes</taxon>
        <taxon>Sordariomycetidae</taxon>
        <taxon>Ophiostomatales</taxon>
        <taxon>Ophiostomataceae</taxon>
        <taxon>Sporothrix</taxon>
    </lineage>
</organism>
<gene>
    <name evidence="2" type="ORF">SEPCBS57363_004118</name>
</gene>